<dbReference type="PANTHER" id="PTHR10551">
    <property type="entry name" value="FASCIN"/>
    <property type="match status" value="1"/>
</dbReference>
<dbReference type="GO" id="GO:0000272">
    <property type="term" value="P:polysaccharide catabolic process"/>
    <property type="evidence" value="ECO:0007669"/>
    <property type="project" value="InterPro"/>
</dbReference>
<evidence type="ECO:0000256" key="1">
    <source>
        <dbReference type="ARBA" id="ARBA00005641"/>
    </source>
</evidence>
<sequence>MASSFHKAVDVCSGLLLLLCFLAVKSCAAQKYKSVNLGGWLVVEGWIKPSLFDTVPNKDLMDGAQIQLKSVKLGTYLVAEDGGGSKIAVNRNSASGWETFRIWRVKDGSYQLRVFNKQFVGAINGGGGIVNAVAATPSTWETFQIIRNPSNPNRVHIKVLNGMYMQAASQDQLTADLQGEPGWDDNAATFEMTIVKGMQGEYQLTNGLGSNKAQILNEHWNTFIKESDFSFLSQNGISAVRIPVGWWIASDPNPPAPFVGGSLKALDNAFSWAKNHNIKIIVTLHAAPGSQNGDEHSGSRDGYIEWDSQENIDKSLSVIDFLASRYANDRALLGIELLNEPRAPDIAIDKLITYYRNGYDNVRKHSSTAYVVMCNRIGPADPKELFQMNNGLTSTVVDVHYYNLFDDQKFKGMTVQQNIDYVNNDRASTLNSLVSANGPLIYVGEWTSEWEVQGASKSEYQRFGEAQLQVYGNASFGWAYWTYKNVQNHWSFQWMVQNQYLQL</sequence>
<keyword evidence="2 4" id="KW-0378">Hydrolase</keyword>
<dbReference type="GO" id="GO:0007163">
    <property type="term" value="P:establishment or maintenance of cell polarity"/>
    <property type="evidence" value="ECO:0007669"/>
    <property type="project" value="TreeGrafter"/>
</dbReference>
<proteinExistence type="inferred from homology"/>
<keyword evidence="3 4" id="KW-0326">Glycosidase</keyword>
<organism evidence="8 9">
    <name type="scientific">Taxus chinensis</name>
    <name type="common">Chinese yew</name>
    <name type="synonym">Taxus wallichiana var. chinensis</name>
    <dbReference type="NCBI Taxonomy" id="29808"/>
    <lineage>
        <taxon>Eukaryota</taxon>
        <taxon>Viridiplantae</taxon>
        <taxon>Streptophyta</taxon>
        <taxon>Embryophyta</taxon>
        <taxon>Tracheophyta</taxon>
        <taxon>Spermatophyta</taxon>
        <taxon>Pinopsida</taxon>
        <taxon>Pinidae</taxon>
        <taxon>Conifers II</taxon>
        <taxon>Cupressales</taxon>
        <taxon>Taxaceae</taxon>
        <taxon>Taxus</taxon>
    </lineage>
</organism>
<keyword evidence="9" id="KW-1185">Reference proteome</keyword>
<dbReference type="Pfam" id="PF25490">
    <property type="entry name" value="DUF7910"/>
    <property type="match status" value="1"/>
</dbReference>
<dbReference type="Proteomes" id="UP000824469">
    <property type="component" value="Unassembled WGS sequence"/>
</dbReference>
<dbReference type="AlphaFoldDB" id="A0AA38GQL5"/>
<name>A0AA38GQL5_TAXCH</name>
<comment type="caution">
    <text evidence="8">The sequence shown here is derived from an EMBL/GenBank/DDBJ whole genome shotgun (WGS) entry which is preliminary data.</text>
</comment>
<dbReference type="GO" id="GO:0004553">
    <property type="term" value="F:hydrolase activity, hydrolyzing O-glycosyl compounds"/>
    <property type="evidence" value="ECO:0007669"/>
    <property type="project" value="InterPro"/>
</dbReference>
<keyword evidence="5" id="KW-0732">Signal</keyword>
<evidence type="ECO:0000313" key="9">
    <source>
        <dbReference type="Proteomes" id="UP000824469"/>
    </source>
</evidence>
<dbReference type="SUPFAM" id="SSF50405">
    <property type="entry name" value="Actin-crosslinking proteins"/>
    <property type="match status" value="1"/>
</dbReference>
<dbReference type="InterPro" id="IPR057232">
    <property type="entry name" value="DUF7910"/>
</dbReference>
<dbReference type="Pfam" id="PF00150">
    <property type="entry name" value="Cellulase"/>
    <property type="match status" value="1"/>
</dbReference>
<gene>
    <name evidence="8" type="ORF">KI387_006423</name>
</gene>
<dbReference type="GO" id="GO:0051015">
    <property type="term" value="F:actin filament binding"/>
    <property type="evidence" value="ECO:0007669"/>
    <property type="project" value="InterPro"/>
</dbReference>
<dbReference type="InterPro" id="IPR017853">
    <property type="entry name" value="GH"/>
</dbReference>
<dbReference type="Gene3D" id="3.20.20.80">
    <property type="entry name" value="Glycosidases"/>
    <property type="match status" value="1"/>
</dbReference>
<feature type="domain" description="Glycoside hydrolase family 5" evidence="6">
    <location>
        <begin position="216"/>
        <end position="485"/>
    </location>
</feature>
<evidence type="ECO:0000256" key="5">
    <source>
        <dbReference type="SAM" id="SignalP"/>
    </source>
</evidence>
<evidence type="ECO:0000259" key="7">
    <source>
        <dbReference type="Pfam" id="PF25490"/>
    </source>
</evidence>
<dbReference type="GO" id="GO:0015629">
    <property type="term" value="C:actin cytoskeleton"/>
    <property type="evidence" value="ECO:0007669"/>
    <property type="project" value="TreeGrafter"/>
</dbReference>
<evidence type="ECO:0000259" key="6">
    <source>
        <dbReference type="Pfam" id="PF00150"/>
    </source>
</evidence>
<feature type="signal peptide" evidence="5">
    <location>
        <begin position="1"/>
        <end position="29"/>
    </location>
</feature>
<dbReference type="CDD" id="cd00257">
    <property type="entry name" value="beta-trefoil_FSCN-like"/>
    <property type="match status" value="1"/>
</dbReference>
<dbReference type="InterPro" id="IPR010431">
    <property type="entry name" value="Fascin"/>
</dbReference>
<evidence type="ECO:0008006" key="10">
    <source>
        <dbReference type="Google" id="ProtNLM"/>
    </source>
</evidence>
<dbReference type="PROSITE" id="PS00659">
    <property type="entry name" value="GLYCOSYL_HYDROL_F5"/>
    <property type="match status" value="1"/>
</dbReference>
<dbReference type="PANTHER" id="PTHR10551:SF9">
    <property type="entry name" value="FASCIN-2"/>
    <property type="match status" value="1"/>
</dbReference>
<dbReference type="Gene3D" id="2.80.10.50">
    <property type="match status" value="1"/>
</dbReference>
<dbReference type="InterPro" id="IPR001547">
    <property type="entry name" value="Glyco_hydro_5"/>
</dbReference>
<evidence type="ECO:0000256" key="2">
    <source>
        <dbReference type="ARBA" id="ARBA00022801"/>
    </source>
</evidence>
<evidence type="ECO:0000256" key="3">
    <source>
        <dbReference type="ARBA" id="ARBA00023295"/>
    </source>
</evidence>
<dbReference type="GO" id="GO:0051017">
    <property type="term" value="P:actin filament bundle assembly"/>
    <property type="evidence" value="ECO:0007669"/>
    <property type="project" value="TreeGrafter"/>
</dbReference>
<comment type="similarity">
    <text evidence="1 4">Belongs to the glycosyl hydrolase 5 (cellulase A) family.</text>
</comment>
<dbReference type="EMBL" id="JAHRHJ020000002">
    <property type="protein sequence ID" value="KAH9326245.1"/>
    <property type="molecule type" value="Genomic_DNA"/>
</dbReference>
<feature type="domain" description="DUF7910" evidence="7">
    <location>
        <begin position="57"/>
        <end position="195"/>
    </location>
</feature>
<evidence type="ECO:0000256" key="4">
    <source>
        <dbReference type="RuleBase" id="RU361153"/>
    </source>
</evidence>
<dbReference type="InterPro" id="IPR008999">
    <property type="entry name" value="Actin-crosslinking"/>
</dbReference>
<protein>
    <recommendedName>
        <fullName evidence="10">Mannan endo-1,4-beta-mannosidase</fullName>
    </recommendedName>
</protein>
<feature type="chain" id="PRO_5041362541" description="Mannan endo-1,4-beta-mannosidase" evidence="5">
    <location>
        <begin position="30"/>
        <end position="503"/>
    </location>
</feature>
<dbReference type="GO" id="GO:0016477">
    <property type="term" value="P:cell migration"/>
    <property type="evidence" value="ECO:0007669"/>
    <property type="project" value="TreeGrafter"/>
</dbReference>
<reference evidence="8 9" key="1">
    <citation type="journal article" date="2021" name="Nat. Plants">
        <title>The Taxus genome provides insights into paclitaxel biosynthesis.</title>
        <authorList>
            <person name="Xiong X."/>
            <person name="Gou J."/>
            <person name="Liao Q."/>
            <person name="Li Y."/>
            <person name="Zhou Q."/>
            <person name="Bi G."/>
            <person name="Li C."/>
            <person name="Du R."/>
            <person name="Wang X."/>
            <person name="Sun T."/>
            <person name="Guo L."/>
            <person name="Liang H."/>
            <person name="Lu P."/>
            <person name="Wu Y."/>
            <person name="Zhang Z."/>
            <person name="Ro D.K."/>
            <person name="Shang Y."/>
            <person name="Huang S."/>
            <person name="Yan J."/>
        </authorList>
    </citation>
    <scope>NUCLEOTIDE SEQUENCE [LARGE SCALE GENOMIC DNA]</scope>
    <source>
        <strain evidence="8">Ta-2019</strain>
    </source>
</reference>
<dbReference type="SUPFAM" id="SSF51445">
    <property type="entry name" value="(Trans)glycosidases"/>
    <property type="match status" value="1"/>
</dbReference>
<accession>A0AA38GQL5</accession>
<dbReference type="GO" id="GO:0005737">
    <property type="term" value="C:cytoplasm"/>
    <property type="evidence" value="ECO:0007669"/>
    <property type="project" value="TreeGrafter"/>
</dbReference>
<dbReference type="InterPro" id="IPR018087">
    <property type="entry name" value="Glyco_hydro_5_CS"/>
</dbReference>
<evidence type="ECO:0000313" key="8">
    <source>
        <dbReference type="EMBL" id="KAH9326245.1"/>
    </source>
</evidence>
<dbReference type="OMA" id="NTSCALG"/>